<comment type="caution">
    <text evidence="1">The sequence shown here is derived from an EMBL/GenBank/DDBJ whole genome shotgun (WGS) entry which is preliminary data.</text>
</comment>
<dbReference type="EMBL" id="JACAZF010000011">
    <property type="protein sequence ID" value="KAF7292960.1"/>
    <property type="molecule type" value="Genomic_DNA"/>
</dbReference>
<dbReference type="OrthoDB" id="2786194at2759"/>
<dbReference type="RefSeq" id="XP_037215388.1">
    <property type="nucleotide sequence ID" value="XM_037368462.1"/>
</dbReference>
<accession>A0A8H6S7Y8</accession>
<dbReference type="AlphaFoldDB" id="A0A8H6S7Y8"/>
<gene>
    <name evidence="1" type="ORF">MIND_01195200</name>
</gene>
<dbReference type="Proteomes" id="UP000636479">
    <property type="component" value="Unassembled WGS sequence"/>
</dbReference>
<sequence length="659" mass="73571">MSLVQLNNDVLLLICLELPLDSVHSLRQVSRVFDAITRVRSLWLTFLRRILNKNGLTPSYLGHHEDLDTPVLERLVQRLGNFADKWGSDPTPISPATLIKYNTSLSVTWLKLVAGNWLFVASSDEEKSKISCYDLSVATLNEAAHAYLPGRVRTGQVEIKTGSIVLALGLESECAAVHILTLCKVSGRRVFCELARFQGSTHVLMLSGSLVGCAIRNGSNVPHLCDWTSHVTYEIAAPPDGLDIPSRRTVPHKMLLWQTKLVIIRSSEIELYDVTVGTDTTTVSFDTTISTPSIWEAERCFPPGRSSDALHILALSSRGLELIMLTAYSGQVEYHQDPLLEAGPRILEPDESASWDDFPMFFGLHIGGSGQRVLWISAAEATIFSENPHLRLCQGALPPTFSGDTAMQQLSTTFADMEDPAIWGVASIDFDDALGIVVIGNCFGELTVYDFASERPIHHPPLFVDMTERAEPLPTVLPLEHLPLNKLPAPHYRMSDIELASSRASRWGQDNINAFGNWKKPMCTIRHGFSSQHFWEGVPCDFGWVLDHVYGFPGEVLLQSIIYQWDAEGEEIIFRIGDRYLLVTTEKEEHYLSWSLDPGRFTYQPNHPQSCVPQLPTCETARAVQTLYARFLSDERNGRGRPARDRWVELVARGGKPPD</sequence>
<dbReference type="GeneID" id="59350978"/>
<evidence type="ECO:0000313" key="2">
    <source>
        <dbReference type="Proteomes" id="UP000636479"/>
    </source>
</evidence>
<name>A0A8H6S7Y8_9AGAR</name>
<dbReference type="SUPFAM" id="SSF81383">
    <property type="entry name" value="F-box domain"/>
    <property type="match status" value="1"/>
</dbReference>
<proteinExistence type="predicted"/>
<protein>
    <recommendedName>
        <fullName evidence="3">F-box domain-containing protein</fullName>
    </recommendedName>
</protein>
<keyword evidence="2" id="KW-1185">Reference proteome</keyword>
<reference evidence="1" key="1">
    <citation type="submission" date="2020-05" db="EMBL/GenBank/DDBJ databases">
        <title>Mycena genomes resolve the evolution of fungal bioluminescence.</title>
        <authorList>
            <person name="Tsai I.J."/>
        </authorList>
    </citation>
    <scope>NUCLEOTIDE SEQUENCE</scope>
    <source>
        <strain evidence="1">171206Taipei</strain>
    </source>
</reference>
<dbReference type="InterPro" id="IPR036047">
    <property type="entry name" value="F-box-like_dom_sf"/>
</dbReference>
<evidence type="ECO:0000313" key="1">
    <source>
        <dbReference type="EMBL" id="KAF7292960.1"/>
    </source>
</evidence>
<evidence type="ECO:0008006" key="3">
    <source>
        <dbReference type="Google" id="ProtNLM"/>
    </source>
</evidence>
<organism evidence="1 2">
    <name type="scientific">Mycena indigotica</name>
    <dbReference type="NCBI Taxonomy" id="2126181"/>
    <lineage>
        <taxon>Eukaryota</taxon>
        <taxon>Fungi</taxon>
        <taxon>Dikarya</taxon>
        <taxon>Basidiomycota</taxon>
        <taxon>Agaricomycotina</taxon>
        <taxon>Agaricomycetes</taxon>
        <taxon>Agaricomycetidae</taxon>
        <taxon>Agaricales</taxon>
        <taxon>Marasmiineae</taxon>
        <taxon>Mycenaceae</taxon>
        <taxon>Mycena</taxon>
    </lineage>
</organism>